<evidence type="ECO:0000313" key="3">
    <source>
        <dbReference type="Proteomes" id="UP001472677"/>
    </source>
</evidence>
<organism evidence="2 3">
    <name type="scientific">Hibiscus sabdariffa</name>
    <name type="common">roselle</name>
    <dbReference type="NCBI Taxonomy" id="183260"/>
    <lineage>
        <taxon>Eukaryota</taxon>
        <taxon>Viridiplantae</taxon>
        <taxon>Streptophyta</taxon>
        <taxon>Embryophyta</taxon>
        <taxon>Tracheophyta</taxon>
        <taxon>Spermatophyta</taxon>
        <taxon>Magnoliopsida</taxon>
        <taxon>eudicotyledons</taxon>
        <taxon>Gunneridae</taxon>
        <taxon>Pentapetalae</taxon>
        <taxon>rosids</taxon>
        <taxon>malvids</taxon>
        <taxon>Malvales</taxon>
        <taxon>Malvaceae</taxon>
        <taxon>Malvoideae</taxon>
        <taxon>Hibiscus</taxon>
    </lineage>
</organism>
<protein>
    <submittedName>
        <fullName evidence="2">Uncharacterized protein</fullName>
    </submittedName>
</protein>
<feature type="compositionally biased region" description="Basic and acidic residues" evidence="1">
    <location>
        <begin position="41"/>
        <end position="64"/>
    </location>
</feature>
<sequence>MSRSRSKEGATPSDDYGWRCGEVVEGVRKNITEQLKEYHKEKAMRQRRNEELEERIRLGDHGDYGDSDDEEDELTIARRESIRSRNQREERQRQRARTCQDSVYEPRGGSNSANYLDHSVFVILEEVRGNTSGLILTLMGLG</sequence>
<feature type="region of interest" description="Disordered" evidence="1">
    <location>
        <begin position="41"/>
        <end position="110"/>
    </location>
</feature>
<evidence type="ECO:0000313" key="2">
    <source>
        <dbReference type="EMBL" id="KAK8565232.1"/>
    </source>
</evidence>
<keyword evidence="3" id="KW-1185">Reference proteome</keyword>
<comment type="caution">
    <text evidence="2">The sequence shown here is derived from an EMBL/GenBank/DDBJ whole genome shotgun (WGS) entry which is preliminary data.</text>
</comment>
<evidence type="ECO:0000256" key="1">
    <source>
        <dbReference type="SAM" id="MobiDB-lite"/>
    </source>
</evidence>
<name>A0ABR2EVZ8_9ROSI</name>
<gene>
    <name evidence="2" type="ORF">V6N12_058802</name>
</gene>
<dbReference type="Proteomes" id="UP001472677">
    <property type="component" value="Unassembled WGS sequence"/>
</dbReference>
<feature type="compositionally biased region" description="Basic and acidic residues" evidence="1">
    <location>
        <begin position="75"/>
        <end position="93"/>
    </location>
</feature>
<reference evidence="2 3" key="1">
    <citation type="journal article" date="2024" name="G3 (Bethesda)">
        <title>Genome assembly of Hibiscus sabdariffa L. provides insights into metabolisms of medicinal natural products.</title>
        <authorList>
            <person name="Kim T."/>
        </authorList>
    </citation>
    <scope>NUCLEOTIDE SEQUENCE [LARGE SCALE GENOMIC DNA]</scope>
    <source>
        <strain evidence="2">TK-2024</strain>
        <tissue evidence="2">Old leaves</tissue>
    </source>
</reference>
<accession>A0ABR2EVZ8</accession>
<dbReference type="EMBL" id="JBBPBM010000010">
    <property type="protein sequence ID" value="KAK8565232.1"/>
    <property type="molecule type" value="Genomic_DNA"/>
</dbReference>
<proteinExistence type="predicted"/>
<feature type="compositionally biased region" description="Acidic residues" evidence="1">
    <location>
        <begin position="65"/>
        <end position="74"/>
    </location>
</feature>